<dbReference type="AlphaFoldDB" id="R7V850"/>
<accession>R7V850</accession>
<evidence type="ECO:0000313" key="2">
    <source>
        <dbReference type="EnsemblMetazoa" id="CapteP131643"/>
    </source>
</evidence>
<reference evidence="1 3" key="2">
    <citation type="journal article" date="2013" name="Nature">
        <title>Insights into bilaterian evolution from three spiralian genomes.</title>
        <authorList>
            <person name="Simakov O."/>
            <person name="Marletaz F."/>
            <person name="Cho S.J."/>
            <person name="Edsinger-Gonzales E."/>
            <person name="Havlak P."/>
            <person name="Hellsten U."/>
            <person name="Kuo D.H."/>
            <person name="Larsson T."/>
            <person name="Lv J."/>
            <person name="Arendt D."/>
            <person name="Savage R."/>
            <person name="Osoegawa K."/>
            <person name="de Jong P."/>
            <person name="Grimwood J."/>
            <person name="Chapman J.A."/>
            <person name="Shapiro H."/>
            <person name="Aerts A."/>
            <person name="Otillar R.P."/>
            <person name="Terry A.Y."/>
            <person name="Boore J.L."/>
            <person name="Grigoriev I.V."/>
            <person name="Lindberg D.R."/>
            <person name="Seaver E.C."/>
            <person name="Weisblat D.A."/>
            <person name="Putnam N.H."/>
            <person name="Rokhsar D.S."/>
        </authorList>
    </citation>
    <scope>NUCLEOTIDE SEQUENCE</scope>
    <source>
        <strain evidence="1 3">I ESC-2004</strain>
    </source>
</reference>
<sequence length="75" mass="8684">ACIQEYSRWGGPSVMVRAGITMEHRTYLVIEHGNITARRYIDDILTPLVLPFMEAPPDIRFYFCNKTTLGHMQQL</sequence>
<organism evidence="1">
    <name type="scientific">Capitella teleta</name>
    <name type="common">Polychaete worm</name>
    <dbReference type="NCBI Taxonomy" id="283909"/>
    <lineage>
        <taxon>Eukaryota</taxon>
        <taxon>Metazoa</taxon>
        <taxon>Spiralia</taxon>
        <taxon>Lophotrochozoa</taxon>
        <taxon>Annelida</taxon>
        <taxon>Polychaeta</taxon>
        <taxon>Sedentaria</taxon>
        <taxon>Scolecida</taxon>
        <taxon>Capitellidae</taxon>
        <taxon>Capitella</taxon>
    </lineage>
</organism>
<dbReference type="OMA" id="FSKIMPA"/>
<evidence type="ECO:0000313" key="1">
    <source>
        <dbReference type="EMBL" id="ELU11945.1"/>
    </source>
</evidence>
<dbReference type="InterPro" id="IPR036397">
    <property type="entry name" value="RNaseH_sf"/>
</dbReference>
<name>R7V850_CAPTE</name>
<dbReference type="EMBL" id="KB296277">
    <property type="protein sequence ID" value="ELU11945.1"/>
    <property type="molecule type" value="Genomic_DNA"/>
</dbReference>
<proteinExistence type="predicted"/>
<dbReference type="GO" id="GO:0003676">
    <property type="term" value="F:nucleic acid binding"/>
    <property type="evidence" value="ECO:0007669"/>
    <property type="project" value="InterPro"/>
</dbReference>
<keyword evidence="3" id="KW-1185">Reference proteome</keyword>
<dbReference type="EMBL" id="AMQN01019808">
    <property type="status" value="NOT_ANNOTATED_CDS"/>
    <property type="molecule type" value="Genomic_DNA"/>
</dbReference>
<dbReference type="Proteomes" id="UP000014760">
    <property type="component" value="Unassembled WGS sequence"/>
</dbReference>
<dbReference type="Gene3D" id="3.30.420.10">
    <property type="entry name" value="Ribonuclease H-like superfamily/Ribonuclease H"/>
    <property type="match status" value="1"/>
</dbReference>
<gene>
    <name evidence="1" type="ORF">CAPTEDRAFT_131643</name>
</gene>
<dbReference type="OrthoDB" id="6286709at2759"/>
<protein>
    <submittedName>
        <fullName evidence="1 2">Uncharacterized protein</fullName>
    </submittedName>
</protein>
<evidence type="ECO:0000313" key="3">
    <source>
        <dbReference type="Proteomes" id="UP000014760"/>
    </source>
</evidence>
<dbReference type="HOGENOM" id="CLU_2678044_0_0_1"/>
<dbReference type="EnsemblMetazoa" id="CapteT131643">
    <property type="protein sequence ID" value="CapteP131643"/>
    <property type="gene ID" value="CapteG131643"/>
</dbReference>
<reference evidence="3" key="1">
    <citation type="submission" date="2012-12" db="EMBL/GenBank/DDBJ databases">
        <authorList>
            <person name="Hellsten U."/>
            <person name="Grimwood J."/>
            <person name="Chapman J.A."/>
            <person name="Shapiro H."/>
            <person name="Aerts A."/>
            <person name="Otillar R.P."/>
            <person name="Terry A.Y."/>
            <person name="Boore J.L."/>
            <person name="Simakov O."/>
            <person name="Marletaz F."/>
            <person name="Cho S.-J."/>
            <person name="Edsinger-Gonzales E."/>
            <person name="Havlak P."/>
            <person name="Kuo D.-H."/>
            <person name="Larsson T."/>
            <person name="Lv J."/>
            <person name="Arendt D."/>
            <person name="Savage R."/>
            <person name="Osoegawa K."/>
            <person name="de Jong P."/>
            <person name="Lindberg D.R."/>
            <person name="Seaver E.C."/>
            <person name="Weisblat D.A."/>
            <person name="Putnam N.H."/>
            <person name="Grigoriev I.V."/>
            <person name="Rokhsar D.S."/>
        </authorList>
    </citation>
    <scope>NUCLEOTIDE SEQUENCE</scope>
    <source>
        <strain evidence="3">I ESC-2004</strain>
    </source>
</reference>
<feature type="non-terminal residue" evidence="1">
    <location>
        <position position="1"/>
    </location>
</feature>
<reference evidence="2" key="3">
    <citation type="submission" date="2015-06" db="UniProtKB">
        <authorList>
            <consortium name="EnsemblMetazoa"/>
        </authorList>
    </citation>
    <scope>IDENTIFICATION</scope>
</reference>